<gene>
    <name evidence="3" type="ORF">J2Z34_001500</name>
</gene>
<dbReference type="Gene3D" id="2.160.10.10">
    <property type="entry name" value="Hexapeptide repeat proteins"/>
    <property type="match status" value="1"/>
</dbReference>
<dbReference type="InterPro" id="IPR011004">
    <property type="entry name" value="Trimer_LpxA-like_sf"/>
</dbReference>
<dbReference type="PANTHER" id="PTHR43300:SF7">
    <property type="entry name" value="UDP-N-ACETYLBACILLOSAMINE N-ACETYLTRANSFERASE"/>
    <property type="match status" value="1"/>
</dbReference>
<dbReference type="InterPro" id="IPR050179">
    <property type="entry name" value="Trans_hexapeptide_repeat"/>
</dbReference>
<name>A0ABS4G391_9CLOT</name>
<dbReference type="Pfam" id="PF00132">
    <property type="entry name" value="Hexapep"/>
    <property type="match status" value="3"/>
</dbReference>
<accession>A0ABS4G391</accession>
<keyword evidence="4" id="KW-1185">Reference proteome</keyword>
<comment type="caution">
    <text evidence="3">The sequence shown here is derived from an EMBL/GenBank/DDBJ whole genome shotgun (WGS) entry which is preliminary data.</text>
</comment>
<evidence type="ECO:0000256" key="1">
    <source>
        <dbReference type="ARBA" id="ARBA00022679"/>
    </source>
</evidence>
<keyword evidence="3" id="KW-0012">Acyltransferase</keyword>
<evidence type="ECO:0000256" key="2">
    <source>
        <dbReference type="ARBA" id="ARBA00022737"/>
    </source>
</evidence>
<protein>
    <submittedName>
        <fullName evidence="3">UDP-3-O-[3-hydroxymyristoyl] glucosamine N-acyltransferase</fullName>
        <ecNumber evidence="3">2.3.1.191</ecNumber>
    </submittedName>
</protein>
<dbReference type="PROSITE" id="PS00101">
    <property type="entry name" value="HEXAPEP_TRANSFERASES"/>
    <property type="match status" value="1"/>
</dbReference>
<dbReference type="Proteomes" id="UP001519271">
    <property type="component" value="Unassembled WGS sequence"/>
</dbReference>
<dbReference type="PANTHER" id="PTHR43300">
    <property type="entry name" value="ACETYLTRANSFERASE"/>
    <property type="match status" value="1"/>
</dbReference>
<keyword evidence="2" id="KW-0677">Repeat</keyword>
<reference evidence="3 4" key="1">
    <citation type="submission" date="2021-03" db="EMBL/GenBank/DDBJ databases">
        <title>Genomic Encyclopedia of Type Strains, Phase IV (KMG-IV): sequencing the most valuable type-strain genomes for metagenomic binning, comparative biology and taxonomic classification.</title>
        <authorList>
            <person name="Goeker M."/>
        </authorList>
    </citation>
    <scope>NUCLEOTIDE SEQUENCE [LARGE SCALE GENOMIC DNA]</scope>
    <source>
        <strain evidence="3 4">DSM 6139</strain>
    </source>
</reference>
<dbReference type="InterPro" id="IPR001451">
    <property type="entry name" value="Hexapep"/>
</dbReference>
<sequence length="292" mass="31337">MENKIVSKFNIVSASYIGSPLDNTVMYVTKKVESLIANLKDAKECLVFCESTIDVPKELEDAHEFILTPNPQFDYAIYVNNLAKDREEFNRARKYTMTETGYTIGENVTIGTNSIVEPFAFIDHDVQIGDNARIFAGARIRNAIIGDNFIAGENCVIGTYGFTMANNECGDKIRIPTLGKVIIGNDVEVGTLTNVSVGSGGNTIIGDHVKIDTLVHIGHDVKLGKNAELPAGAITGGYDIIGNNAFIGINATLRNRIVIGENSIVGMGSVVTKSIPANSVVVGNPAKPITKS</sequence>
<dbReference type="SUPFAM" id="SSF51161">
    <property type="entry name" value="Trimeric LpxA-like enzymes"/>
    <property type="match status" value="1"/>
</dbReference>
<evidence type="ECO:0000313" key="3">
    <source>
        <dbReference type="EMBL" id="MBP1919015.1"/>
    </source>
</evidence>
<keyword evidence="1 3" id="KW-0808">Transferase</keyword>
<evidence type="ECO:0000313" key="4">
    <source>
        <dbReference type="Proteomes" id="UP001519271"/>
    </source>
</evidence>
<dbReference type="InterPro" id="IPR018357">
    <property type="entry name" value="Hexapep_transf_CS"/>
</dbReference>
<dbReference type="EMBL" id="JAGGKC010000010">
    <property type="protein sequence ID" value="MBP1919015.1"/>
    <property type="molecule type" value="Genomic_DNA"/>
</dbReference>
<dbReference type="GO" id="GO:0103118">
    <property type="term" value="F:UDP-3-O-[(3R)-3-hydroxyacyl]-glucosamine N-acyltransferase activity"/>
    <property type="evidence" value="ECO:0007669"/>
    <property type="project" value="UniProtKB-EC"/>
</dbReference>
<dbReference type="RefSeq" id="WP_209459231.1">
    <property type="nucleotide sequence ID" value="NZ_JAGGKC010000010.1"/>
</dbReference>
<organism evidence="3 4">
    <name type="scientific">Youngiibacter multivorans</name>
    <dbReference type="NCBI Taxonomy" id="937251"/>
    <lineage>
        <taxon>Bacteria</taxon>
        <taxon>Bacillati</taxon>
        <taxon>Bacillota</taxon>
        <taxon>Clostridia</taxon>
        <taxon>Eubacteriales</taxon>
        <taxon>Clostridiaceae</taxon>
        <taxon>Youngiibacter</taxon>
    </lineage>
</organism>
<proteinExistence type="predicted"/>
<dbReference type="EC" id="2.3.1.191" evidence="3"/>